<sequence>MQTLKYIFILLATSFLMFNCGGNKEETKAPETAEDIVQNITEEAEKLANEEPKDVVDPKLLQELLPADANGLPREKVSGEKTGAMGFQVATAEGKYFEGDNSIEVNIADVAGTGGIMGMAAWSMLNINTESETGYEKTTTYKDHKAFEKYDAQTKESEMAVLIASRFVVSIKGTNVDMSKIKATLDDIDLRKLADLK</sequence>
<evidence type="ECO:0000313" key="2">
    <source>
        <dbReference type="Proteomes" id="UP001597510"/>
    </source>
</evidence>
<comment type="caution">
    <text evidence="1">The sequence shown here is derived from an EMBL/GenBank/DDBJ whole genome shotgun (WGS) entry which is preliminary data.</text>
</comment>
<dbReference type="RefSeq" id="WP_340235433.1">
    <property type="nucleotide sequence ID" value="NZ_JBBEWC010000004.1"/>
</dbReference>
<organism evidence="1 2">
    <name type="scientific">Emticicia soli</name>
    <dbReference type="NCBI Taxonomy" id="2027878"/>
    <lineage>
        <taxon>Bacteria</taxon>
        <taxon>Pseudomonadati</taxon>
        <taxon>Bacteroidota</taxon>
        <taxon>Cytophagia</taxon>
        <taxon>Cytophagales</taxon>
        <taxon>Leadbetterellaceae</taxon>
        <taxon>Emticicia</taxon>
    </lineage>
</organism>
<accession>A0ABW5J4B2</accession>
<dbReference type="Proteomes" id="UP001597510">
    <property type="component" value="Unassembled WGS sequence"/>
</dbReference>
<dbReference type="EMBL" id="JBHULC010000004">
    <property type="protein sequence ID" value="MFD2520024.1"/>
    <property type="molecule type" value="Genomic_DNA"/>
</dbReference>
<keyword evidence="2" id="KW-1185">Reference proteome</keyword>
<gene>
    <name evidence="1" type="ORF">ACFSR2_03950</name>
</gene>
<evidence type="ECO:0000313" key="1">
    <source>
        <dbReference type="EMBL" id="MFD2520024.1"/>
    </source>
</evidence>
<reference evidence="2" key="1">
    <citation type="journal article" date="2019" name="Int. J. Syst. Evol. Microbiol.">
        <title>The Global Catalogue of Microorganisms (GCM) 10K type strain sequencing project: providing services to taxonomists for standard genome sequencing and annotation.</title>
        <authorList>
            <consortium name="The Broad Institute Genomics Platform"/>
            <consortium name="The Broad Institute Genome Sequencing Center for Infectious Disease"/>
            <person name="Wu L."/>
            <person name="Ma J."/>
        </authorList>
    </citation>
    <scope>NUCLEOTIDE SEQUENCE [LARGE SCALE GENOMIC DNA]</scope>
    <source>
        <strain evidence="2">KCTC 52344</strain>
    </source>
</reference>
<proteinExistence type="predicted"/>
<name>A0ABW5J4B2_9BACT</name>
<protein>
    <submittedName>
        <fullName evidence="1">Transposase</fullName>
    </submittedName>
</protein>